<dbReference type="Proteomes" id="UP001165079">
    <property type="component" value="Unassembled WGS sequence"/>
</dbReference>
<reference evidence="1" key="1">
    <citation type="submission" date="2023-03" db="EMBL/GenBank/DDBJ databases">
        <title>Actinorhabdospora filicis NBRC 111898.</title>
        <authorList>
            <person name="Ichikawa N."/>
            <person name="Sato H."/>
            <person name="Tonouchi N."/>
        </authorList>
    </citation>
    <scope>NUCLEOTIDE SEQUENCE</scope>
    <source>
        <strain evidence="1">NBRC 111898</strain>
    </source>
</reference>
<comment type="caution">
    <text evidence="1">The sequence shown here is derived from an EMBL/GenBank/DDBJ whole genome shotgun (WGS) entry which is preliminary data.</text>
</comment>
<accession>A0A9W6SK92</accession>
<dbReference type="AlphaFoldDB" id="A0A9W6SK92"/>
<evidence type="ECO:0000313" key="2">
    <source>
        <dbReference type="Proteomes" id="UP001165079"/>
    </source>
</evidence>
<protein>
    <submittedName>
        <fullName evidence="1">Uncharacterized protein</fullName>
    </submittedName>
</protein>
<keyword evidence="2" id="KW-1185">Reference proteome</keyword>
<gene>
    <name evidence="1" type="ORF">Afil01_21640</name>
</gene>
<organism evidence="1 2">
    <name type="scientific">Actinorhabdospora filicis</name>
    <dbReference type="NCBI Taxonomy" id="1785913"/>
    <lineage>
        <taxon>Bacteria</taxon>
        <taxon>Bacillati</taxon>
        <taxon>Actinomycetota</taxon>
        <taxon>Actinomycetes</taxon>
        <taxon>Micromonosporales</taxon>
        <taxon>Micromonosporaceae</taxon>
        <taxon>Actinorhabdospora</taxon>
    </lineage>
</organism>
<sequence length="133" mass="13496">MSSTFTAQDKTTLRTAAHGSVALMAWAAGTSSPHRVATNGSFALYAATGPVGYVLAEKKNDLKLGHKSSAALADHVLPAITASVALLANDPAELANFRETVVVAVEAAAQGSKKGVTPTLEAMAAKIHEALGA</sequence>
<dbReference type="RefSeq" id="WP_285662474.1">
    <property type="nucleotide sequence ID" value="NZ_BSTX01000001.1"/>
</dbReference>
<dbReference type="EMBL" id="BSTX01000001">
    <property type="protein sequence ID" value="GLZ77357.1"/>
    <property type="molecule type" value="Genomic_DNA"/>
</dbReference>
<name>A0A9W6SK92_9ACTN</name>
<evidence type="ECO:0000313" key="1">
    <source>
        <dbReference type="EMBL" id="GLZ77357.1"/>
    </source>
</evidence>
<proteinExistence type="predicted"/>